<dbReference type="EMBL" id="CP007552">
    <property type="protein sequence ID" value="AHZ23991.1"/>
    <property type="molecule type" value="Genomic_DNA"/>
</dbReference>
<dbReference type="InterPro" id="IPR007050">
    <property type="entry name" value="HTH_bacterioopsin"/>
</dbReference>
<dbReference type="RefSeq" id="WP_004060499.1">
    <property type="nucleotide sequence ID" value="NC_017942.1"/>
</dbReference>
<feature type="domain" description="HTH bat-type" evidence="3">
    <location>
        <begin position="162"/>
        <end position="213"/>
    </location>
</feature>
<keyword evidence="5" id="KW-0614">Plasmid</keyword>
<name>I3R947_HALMT</name>
<evidence type="ECO:0000313" key="7">
    <source>
        <dbReference type="EMBL" id="ELZ97572.1"/>
    </source>
</evidence>
<keyword evidence="2" id="KW-0804">Transcription</keyword>
<sequence length="218" mass="24577">MRSVRLVLTWGDVQLHPLEAVFATEPDVDIEKIYYVNPVGENEYAELGLIGGDLNRAEELLEASQVVKEFEVSDSKDGIVYLHYAGSEYMDALLAVLFNHAIVLRWPVEFTRVNGQNGIRLTFIGSSRSIQEAIEDVPSGIDLHLEQSTQFRGDPHSDTSLLTPQQWHILSTAIGMGYYETPRETTQKDIATRLDKSEGTIAERLQRIEARILKSINF</sequence>
<reference evidence="7 10" key="3">
    <citation type="journal article" date="2014" name="PLoS Genet.">
        <title>Phylogenetically driven sequencing of extremely halophilic archaea reveals strategies for static and dynamic osmo-response.</title>
        <authorList>
            <person name="Becker E.A."/>
            <person name="Seitzer P.M."/>
            <person name="Tritt A."/>
            <person name="Larsen D."/>
            <person name="Krusor M."/>
            <person name="Yao A.I."/>
            <person name="Wu D."/>
            <person name="Madern D."/>
            <person name="Eisen J.A."/>
            <person name="Darling A.E."/>
            <person name="Facciotti M.T."/>
        </authorList>
    </citation>
    <scope>NUCLEOTIDE SEQUENCE [LARGE SCALE GENOMIC DNA]</scope>
    <source>
        <strain evidence="7">ATCC 33500</strain>
        <strain evidence="10">ATCC 33500 / DSM 1411 / JCM 8866 / NBRC 14739 / NCIMB 2177 / R-4</strain>
    </source>
</reference>
<dbReference type="KEGG" id="hme:HFX_4063"/>
<dbReference type="Pfam" id="PF24278">
    <property type="entry name" value="HVO_0513_N"/>
    <property type="match status" value="1"/>
</dbReference>
<evidence type="ECO:0000256" key="1">
    <source>
        <dbReference type="ARBA" id="ARBA00023015"/>
    </source>
</evidence>
<dbReference type="EMBL" id="CP001869">
    <property type="protein sequence ID" value="AFK20757.1"/>
    <property type="molecule type" value="Genomic_DNA"/>
</dbReference>
<geneLocation type="plasmid" evidence="6 11">
    <name>HMPLAS3</name>
</geneLocation>
<evidence type="ECO:0000313" key="5">
    <source>
        <dbReference type="EMBL" id="AFK20757.1"/>
    </source>
</evidence>
<feature type="domain" description="HVO-0513-like N-terminal" evidence="4">
    <location>
        <begin position="16"/>
        <end position="148"/>
    </location>
</feature>
<dbReference type="HOGENOM" id="CLU_092678_0_0_2"/>
<accession>I3R947</accession>
<reference evidence="6 11" key="4">
    <citation type="submission" date="2014-04" db="EMBL/GenBank/DDBJ databases">
        <title>Transcriptional profiles of Haloferax mediterranei on the basis of nitrogen availability.</title>
        <authorList>
            <person name="Bautista V."/>
        </authorList>
    </citation>
    <scope>NUCLEOTIDE SEQUENCE [LARGE SCALE GENOMIC DNA]</scope>
    <source>
        <strain evidence="6">ATCC 33500</strain>
        <strain evidence="11">ATCC 33500 / DSM 1411 / JCM 8866 / NBRC 14739 / NCIMB 2177 / R-4</strain>
        <plasmid evidence="6">HMPLAS3</plasmid>
        <plasmid evidence="11">Plasmid HMPLAS3</plasmid>
    </source>
</reference>
<evidence type="ECO:0000313" key="10">
    <source>
        <dbReference type="Proteomes" id="UP000011603"/>
    </source>
</evidence>
<keyword evidence="10" id="KW-1185">Reference proteome</keyword>
<dbReference type="PANTHER" id="PTHR34236:SF1">
    <property type="entry name" value="DIMETHYL SULFOXIDE REDUCTASE TRANSCRIPTIONAL ACTIVATOR"/>
    <property type="match status" value="1"/>
</dbReference>
<protein>
    <submittedName>
        <fullName evidence="5">Transcription regulator</fullName>
    </submittedName>
    <submittedName>
        <fullName evidence="6">Transcriptional regulator</fullName>
    </submittedName>
</protein>
<dbReference type="OrthoDB" id="27447at2157"/>
<dbReference type="Proteomes" id="UP000027075">
    <property type="component" value="Plasmid HMPLAS3"/>
</dbReference>
<geneLocation type="plasmid" evidence="5 9">
    <name>pHM100</name>
</geneLocation>
<dbReference type="Proteomes" id="UP000006469">
    <property type="component" value="Plasmid pHM100"/>
</dbReference>
<reference evidence="8 12" key="6">
    <citation type="submission" date="2019-04" db="EMBL/GenBank/DDBJ databases">
        <title>Methylomes of two halophilic Archaea, Haloarcula marismortui and Haloferax mediterranei.</title>
        <authorList>
            <person name="DasSarma S."/>
            <person name="DasSarma P."/>
            <person name="DasSarma S."/>
            <person name="Fomenkov A."/>
            <person name="Vincze T."/>
            <person name="Anton B.P."/>
            <person name="Roberts R.J."/>
        </authorList>
    </citation>
    <scope>NUCLEOTIDE SEQUENCE [LARGE SCALE GENOMIC DNA]</scope>
    <source>
        <strain evidence="8">ATCC 33500</strain>
        <strain evidence="12">ATCC 33500 / DSM 1411 / JCM 8866 / NBRC 14739 / NCIMB 2177 / R-4</strain>
        <plasmid evidence="8 12">pHME132</plasmid>
    </source>
</reference>
<geneLocation type="plasmid" evidence="8 12">
    <name>pHME132</name>
</geneLocation>
<reference evidence="5" key="1">
    <citation type="journal article" date="2012" name="Appl. Environ. Microbiol.">
        <title>Identification of the haloarchaeal phasin (PhaP) that functions in polyhydroxyalkanoate accumulation and granule formation in Haloferax mediterranei.</title>
        <authorList>
            <person name="Cai S."/>
            <person name="Cai L."/>
            <person name="Liu H."/>
            <person name="Liu X."/>
            <person name="Han J."/>
            <person name="Zhou J."/>
            <person name="Xiang H."/>
        </authorList>
    </citation>
    <scope>NUCLEOTIDE SEQUENCE</scope>
    <source>
        <strain evidence="5">CGMCC 1.2087</strain>
    </source>
</reference>
<evidence type="ECO:0000313" key="6">
    <source>
        <dbReference type="EMBL" id="AHZ23991.1"/>
    </source>
</evidence>
<organism evidence="5 9">
    <name type="scientific">Haloferax mediterranei (strain ATCC 33500 / DSM 1411 / JCM 8866 / NBRC 14739 / NCIMB 2177 / R-4)</name>
    <name type="common">Halobacterium mediterranei</name>
    <dbReference type="NCBI Taxonomy" id="523841"/>
    <lineage>
        <taxon>Archaea</taxon>
        <taxon>Methanobacteriati</taxon>
        <taxon>Methanobacteriota</taxon>
        <taxon>Stenosarchaea group</taxon>
        <taxon>Halobacteria</taxon>
        <taxon>Halobacteriales</taxon>
        <taxon>Haloferacaceae</taxon>
        <taxon>Haloferax</taxon>
    </lineage>
</organism>
<evidence type="ECO:0000256" key="2">
    <source>
        <dbReference type="ARBA" id="ARBA00023163"/>
    </source>
</evidence>
<dbReference type="AlphaFoldDB" id="I3R947"/>
<keyword evidence="1" id="KW-0805">Transcription regulation</keyword>
<evidence type="ECO:0000259" key="3">
    <source>
        <dbReference type="Pfam" id="PF04967"/>
    </source>
</evidence>
<evidence type="ECO:0000313" key="9">
    <source>
        <dbReference type="Proteomes" id="UP000006469"/>
    </source>
</evidence>
<dbReference type="EMBL" id="AOLO01000014">
    <property type="protein sequence ID" value="ELZ97572.1"/>
    <property type="molecule type" value="Genomic_DNA"/>
</dbReference>
<evidence type="ECO:0000259" key="4">
    <source>
        <dbReference type="Pfam" id="PF24278"/>
    </source>
</evidence>
<dbReference type="PANTHER" id="PTHR34236">
    <property type="entry name" value="DIMETHYL SULFOXIDE REDUCTASE TRANSCRIPTIONAL ACTIVATOR"/>
    <property type="match status" value="1"/>
</dbReference>
<reference evidence="5" key="5">
    <citation type="submission" date="2014-05" db="EMBL/GenBank/DDBJ databases">
        <authorList>
            <person name="Wang L."/>
            <person name="Yang H."/>
            <person name="Xiang H."/>
        </authorList>
    </citation>
    <scope>NUCLEOTIDE SEQUENCE</scope>
    <source>
        <strain evidence="5">CGMCC 1.2087</strain>
        <plasmid evidence="5">pHM100</plasmid>
    </source>
</reference>
<dbReference type="PATRIC" id="fig|523841.21.peg.3361"/>
<proteinExistence type="predicted"/>
<dbReference type="InterPro" id="IPR056493">
    <property type="entry name" value="HVO_0513_N"/>
</dbReference>
<reference evidence="5 9" key="2">
    <citation type="journal article" date="2012" name="J. Bacteriol.">
        <title>Complete genome sequence of the metabolically versatile halophilic archaeon Haloferax mediterranei, a poly(3-hydroxybutyrate-co-3-hydroxyvalerate) producer.</title>
        <authorList>
            <person name="Han J."/>
            <person name="Zhang F."/>
            <person name="Hou J."/>
            <person name="Liu X."/>
            <person name="Li M."/>
            <person name="Liu H."/>
            <person name="Cai L."/>
            <person name="Zhang B."/>
            <person name="Chen Y."/>
            <person name="Zhou J."/>
            <person name="Hu S."/>
            <person name="Xiang H."/>
        </authorList>
    </citation>
    <scope>NUCLEOTIDE SEQUENCE [LARGE SCALE GENOMIC DNA]</scope>
    <source>
        <strain evidence="9">ATCC 33500 / DSM 1411 / JCM 8866 / NBRC 14739 / NCIMB 2177 / R-4</strain>
        <strain evidence="5">CGMCC 1.2087</strain>
        <plasmid evidence="9">pHM100</plasmid>
    </source>
</reference>
<evidence type="ECO:0000313" key="8">
    <source>
        <dbReference type="EMBL" id="QCQ77434.1"/>
    </source>
</evidence>
<gene>
    <name evidence="5" type="ordered locus">HFX_4063</name>
    <name evidence="6" type="ORF">BM92_19485</name>
    <name evidence="7" type="ORF">C439_16688</name>
    <name evidence="8" type="ORF">E6P09_19170</name>
</gene>
<dbReference type="EMBL" id="CP039142">
    <property type="protein sequence ID" value="QCQ77434.1"/>
    <property type="molecule type" value="Genomic_DNA"/>
</dbReference>
<dbReference type="GeneID" id="40158585"/>
<evidence type="ECO:0000313" key="12">
    <source>
        <dbReference type="Proteomes" id="UP000299011"/>
    </source>
</evidence>
<evidence type="ECO:0000313" key="11">
    <source>
        <dbReference type="Proteomes" id="UP000027075"/>
    </source>
</evidence>
<dbReference type="Pfam" id="PF04967">
    <property type="entry name" value="HTH_10"/>
    <property type="match status" value="1"/>
</dbReference>
<dbReference type="Proteomes" id="UP000011603">
    <property type="component" value="Unassembled WGS sequence"/>
</dbReference>
<dbReference type="Proteomes" id="UP000299011">
    <property type="component" value="Plasmid pHME132"/>
</dbReference>